<accession>A0A6M3MBL1</accession>
<dbReference type="AlphaFoldDB" id="A0A6M3MBL1"/>
<name>A0A6M3MBL1_9ZZZZ</name>
<organism evidence="2">
    <name type="scientific">viral metagenome</name>
    <dbReference type="NCBI Taxonomy" id="1070528"/>
    <lineage>
        <taxon>unclassified sequences</taxon>
        <taxon>metagenomes</taxon>
        <taxon>organismal metagenomes</taxon>
    </lineage>
</organism>
<evidence type="ECO:0000313" key="1">
    <source>
        <dbReference type="EMBL" id="QJA98878.1"/>
    </source>
</evidence>
<sequence>MDEKLWEEILRVYGNQCQSYKEQLVKRIPAMLAATIFAGTLGDTPLNKLNRALDEVTKEKENG</sequence>
<protein>
    <submittedName>
        <fullName evidence="2">Uncharacterized protein</fullName>
    </submittedName>
</protein>
<dbReference type="EMBL" id="MT143615">
    <property type="protein sequence ID" value="QJA98878.1"/>
    <property type="molecule type" value="Genomic_DNA"/>
</dbReference>
<evidence type="ECO:0000313" key="2">
    <source>
        <dbReference type="EMBL" id="QJB02975.1"/>
    </source>
</evidence>
<reference evidence="2" key="1">
    <citation type="submission" date="2020-03" db="EMBL/GenBank/DDBJ databases">
        <title>The deep terrestrial virosphere.</title>
        <authorList>
            <person name="Holmfeldt K."/>
            <person name="Nilsson E."/>
            <person name="Simone D."/>
            <person name="Lopez-Fernandez M."/>
            <person name="Wu X."/>
            <person name="de Brujin I."/>
            <person name="Lundin D."/>
            <person name="Andersson A."/>
            <person name="Bertilsson S."/>
            <person name="Dopson M."/>
        </authorList>
    </citation>
    <scope>NUCLEOTIDE SEQUENCE</scope>
    <source>
        <strain evidence="1">MM171A01452</strain>
        <strain evidence="2">MM171B00960</strain>
    </source>
</reference>
<proteinExistence type="predicted"/>
<gene>
    <name evidence="1" type="ORF">MM171A01452_0004</name>
    <name evidence="2" type="ORF">MM171B00960_0006</name>
</gene>
<dbReference type="EMBL" id="MT143818">
    <property type="protein sequence ID" value="QJB02975.1"/>
    <property type="molecule type" value="Genomic_DNA"/>
</dbReference>